<keyword evidence="1" id="KW-0732">Signal</keyword>
<dbReference type="AlphaFoldDB" id="A0A8D1C6L5"/>
<accession>A0A8D1C6L5</accession>
<dbReference type="Proteomes" id="UP000694570">
    <property type="component" value="Unplaced"/>
</dbReference>
<dbReference type="Ensembl" id="ENSSSCT00030048041.1">
    <property type="protein sequence ID" value="ENSSSCP00030021664.1"/>
    <property type="gene ID" value="ENSSSCG00030034712.1"/>
</dbReference>
<reference evidence="2" key="1">
    <citation type="submission" date="2025-08" db="UniProtKB">
        <authorList>
            <consortium name="Ensembl"/>
        </authorList>
    </citation>
    <scope>IDENTIFICATION</scope>
</reference>
<evidence type="ECO:0000256" key="1">
    <source>
        <dbReference type="SAM" id="SignalP"/>
    </source>
</evidence>
<evidence type="ECO:0000313" key="2">
    <source>
        <dbReference type="Ensembl" id="ENSSSCP00030021664.1"/>
    </source>
</evidence>
<organism evidence="2 3">
    <name type="scientific">Sus scrofa</name>
    <name type="common">Pig</name>
    <dbReference type="NCBI Taxonomy" id="9823"/>
    <lineage>
        <taxon>Eukaryota</taxon>
        <taxon>Metazoa</taxon>
        <taxon>Chordata</taxon>
        <taxon>Craniata</taxon>
        <taxon>Vertebrata</taxon>
        <taxon>Euteleostomi</taxon>
        <taxon>Mammalia</taxon>
        <taxon>Eutheria</taxon>
        <taxon>Laurasiatheria</taxon>
        <taxon>Artiodactyla</taxon>
        <taxon>Suina</taxon>
        <taxon>Suidae</taxon>
        <taxon>Sus</taxon>
    </lineage>
</organism>
<feature type="chain" id="PRO_5034624387" evidence="1">
    <location>
        <begin position="26"/>
        <end position="97"/>
    </location>
</feature>
<feature type="signal peptide" evidence="1">
    <location>
        <begin position="1"/>
        <end position="25"/>
    </location>
</feature>
<evidence type="ECO:0000313" key="3">
    <source>
        <dbReference type="Proteomes" id="UP000694570"/>
    </source>
</evidence>
<sequence length="97" mass="10525">MDLAVALVLGLLCLLLLPLWNQSSGKGKLPPGLTSLPILGNILQLYVKAITHSSWPRPSLFGSPPGRNHVQQWKEMEADLALLPHDAAELGDGEEEH</sequence>
<name>A0A8D1C6L5_PIG</name>
<protein>
    <submittedName>
        <fullName evidence="2">Uncharacterized protein</fullName>
    </submittedName>
</protein>
<proteinExistence type="predicted"/>